<reference evidence="2" key="1">
    <citation type="submission" date="2021-03" db="EMBL/GenBank/DDBJ databases">
        <title>Draft genome sequence of rust myrtle Austropuccinia psidii MF-1, a brazilian biotype.</title>
        <authorList>
            <person name="Quecine M.C."/>
            <person name="Pachon D.M.R."/>
            <person name="Bonatelli M.L."/>
            <person name="Correr F.H."/>
            <person name="Franceschini L.M."/>
            <person name="Leite T.F."/>
            <person name="Margarido G.R.A."/>
            <person name="Almeida C.A."/>
            <person name="Ferrarezi J.A."/>
            <person name="Labate C.A."/>
        </authorList>
    </citation>
    <scope>NUCLEOTIDE SEQUENCE</scope>
    <source>
        <strain evidence="2">MF-1</strain>
    </source>
</reference>
<gene>
    <name evidence="2" type="ORF">O181_000183</name>
</gene>
<feature type="region of interest" description="Disordered" evidence="1">
    <location>
        <begin position="1"/>
        <end position="43"/>
    </location>
</feature>
<organism evidence="2 3">
    <name type="scientific">Austropuccinia psidii MF-1</name>
    <dbReference type="NCBI Taxonomy" id="1389203"/>
    <lineage>
        <taxon>Eukaryota</taxon>
        <taxon>Fungi</taxon>
        <taxon>Dikarya</taxon>
        <taxon>Basidiomycota</taxon>
        <taxon>Pucciniomycotina</taxon>
        <taxon>Pucciniomycetes</taxon>
        <taxon>Pucciniales</taxon>
        <taxon>Sphaerophragmiaceae</taxon>
        <taxon>Austropuccinia</taxon>
    </lineage>
</organism>
<name>A0A9Q3B8B7_9BASI</name>
<dbReference type="Proteomes" id="UP000765509">
    <property type="component" value="Unassembled WGS sequence"/>
</dbReference>
<evidence type="ECO:0000313" key="3">
    <source>
        <dbReference type="Proteomes" id="UP000765509"/>
    </source>
</evidence>
<keyword evidence="3" id="KW-1185">Reference proteome</keyword>
<evidence type="ECO:0000313" key="2">
    <source>
        <dbReference type="EMBL" id="MBW0460468.1"/>
    </source>
</evidence>
<dbReference type="OrthoDB" id="3247418at2759"/>
<dbReference type="EMBL" id="AVOT02000019">
    <property type="protein sequence ID" value="MBW0460468.1"/>
    <property type="molecule type" value="Genomic_DNA"/>
</dbReference>
<comment type="caution">
    <text evidence="2">The sequence shown here is derived from an EMBL/GenBank/DDBJ whole genome shotgun (WGS) entry which is preliminary data.</text>
</comment>
<proteinExistence type="predicted"/>
<feature type="compositionally biased region" description="Polar residues" evidence="1">
    <location>
        <begin position="19"/>
        <end position="31"/>
    </location>
</feature>
<evidence type="ECO:0000256" key="1">
    <source>
        <dbReference type="SAM" id="MobiDB-lite"/>
    </source>
</evidence>
<sequence length="134" mass="15080">MSSPKNQNLTKANLCGIQPPTSQIHKGSSEASRTKSDQTAKINRISNSRYSLRSQATTSTILSSLPFAHDTNELVFSDDNLDLNPMGDKTTRLKKKELEVLQKVITQTKVPSWFSHLPRKFGFKNFQTLKAAEW</sequence>
<protein>
    <submittedName>
        <fullName evidence="2">Uncharacterized protein</fullName>
    </submittedName>
</protein>
<dbReference type="AlphaFoldDB" id="A0A9Q3B8B7"/>
<feature type="compositionally biased region" description="Polar residues" evidence="1">
    <location>
        <begin position="1"/>
        <end position="11"/>
    </location>
</feature>
<accession>A0A9Q3B8B7</accession>